<keyword evidence="5 12" id="KW-0547">Nucleotide-binding</keyword>
<evidence type="ECO:0000256" key="5">
    <source>
        <dbReference type="ARBA" id="ARBA00022741"/>
    </source>
</evidence>
<evidence type="ECO:0000256" key="7">
    <source>
        <dbReference type="ARBA" id="ARBA00023016"/>
    </source>
</evidence>
<dbReference type="Pfam" id="PF17871">
    <property type="entry name" value="AAA_lid_9"/>
    <property type="match status" value="1"/>
</dbReference>
<dbReference type="GO" id="GO:0042026">
    <property type="term" value="P:protein refolding"/>
    <property type="evidence" value="ECO:0007669"/>
    <property type="project" value="UniProtKB-UniRule"/>
</dbReference>
<accession>A0A6B8VZK3</accession>
<dbReference type="SMART" id="SM00382">
    <property type="entry name" value="AAA"/>
    <property type="match status" value="2"/>
</dbReference>
<dbReference type="Gene3D" id="1.10.8.60">
    <property type="match status" value="1"/>
</dbReference>
<comment type="subunit">
    <text evidence="13">Homohexamer; The oligomerization is ATP-dependent.</text>
</comment>
<dbReference type="InterPro" id="IPR036628">
    <property type="entry name" value="Clp_N_dom_sf"/>
</dbReference>
<dbReference type="PROSITE" id="PS51903">
    <property type="entry name" value="CLP_R"/>
    <property type="match status" value="1"/>
</dbReference>
<dbReference type="SUPFAM" id="SSF81923">
    <property type="entry name" value="Double Clp-N motif"/>
    <property type="match status" value="1"/>
</dbReference>
<dbReference type="PRINTS" id="PR00300">
    <property type="entry name" value="CLPPROTEASEA"/>
</dbReference>
<sequence length="852" mass="92924">MTSFNPTTKTQEALQSALQLASANGNPDIRPAHLLAAILDQPEGIAAPVLKATGVDPETVAREARALVDGYPKAAGANLANPNFNRDALNALTAAQELAGELGDEYVSTEVLMAGIARGDNEAAKLLTGRGATYEAIKGAFPSVRGASKVTNQDPEGQFQALEKYSTDLTARAREGKIDPVIGRDSEIRRVVQVLSRRTKNNPVLIGEPGVGKTAIVEGLARRMVAGDVPESLKGKTLISLDLASMVAGAKYRGEFEERLKAVLDEIKNSDGQVVTFIDELHTIVGAGASGESAMDAGNMIKPMLARGELRLVGATTLDEYRKYIEKDAALERRFQQVYVGEPSVEDAVGILRGLKERYEVHHGVRIQDSALVAAATLSDRYITNRFLPDKAIDLVDEAASRLRMEIDSSPQEIDELERIVRRLEIEEVALAKETDDASRDRLEKLRSELADEREKLGELTSRWMNEKNSIDKVRGAKEELEKLRQESEIAERDGDYGRVAELRYGRIPELEKEVEAAQVEVAEGANNAMLSEEVTPDTIAEVVSAWTGIPAGKMLAGETEKLLAMESFLGNRVVGQHEAVQAVSDATRRARAGVADPNRPTGSFLFLGPTGVGKTELAKSLAEFLFDDERAMVRIDMSEYGEKHSVARLVGAPPGYVGYDAGGQLTEAVRRRPYTVVLFDEVEKAHPDVFDVLLQVLDEGRLTDGQGRTVDFRNTILILTSNLGAGGTREQMTEAVKRTFKPEFINRLDDVVIFDPLSREQLTNIVDIQIKQLAARLAGRRLSLDVSEAAKAWLADRGYDPAYGARPLRRLIQQAIGDRLAKELLAGDIRDGDTVRVDLADGDEALDVSRA</sequence>
<dbReference type="Gene3D" id="3.40.50.300">
    <property type="entry name" value="P-loop containing nucleotide triphosphate hydrolases"/>
    <property type="match status" value="3"/>
</dbReference>
<organism evidence="15 16">
    <name type="scientific">Corynebacterium comes</name>
    <dbReference type="NCBI Taxonomy" id="2675218"/>
    <lineage>
        <taxon>Bacteria</taxon>
        <taxon>Bacillati</taxon>
        <taxon>Actinomycetota</taxon>
        <taxon>Actinomycetes</taxon>
        <taxon>Mycobacteriales</taxon>
        <taxon>Corynebacteriaceae</taxon>
        <taxon>Corynebacterium</taxon>
    </lineage>
</organism>
<dbReference type="CDD" id="cd00009">
    <property type="entry name" value="AAA"/>
    <property type="match status" value="1"/>
</dbReference>
<reference evidence="15 16" key="1">
    <citation type="journal article" date="2021" name="Int. J. Syst. Evol. Microbiol.">
        <title>Classification of three corynebacterial strains isolated from a small paddock in North Rhine-Westphalia: proposal of &lt;i&gt;Corynebacterium kalinowskii&lt;/i&gt; sp. nov., &lt;i&gt;Corynebacterium comes&lt;/i&gt; sp. nov. and &lt;i&gt;Corynebacterium occultum&lt;/i&gt; sp. nov.</title>
        <authorList>
            <person name="Schaffert L."/>
            <person name="Ruwe M."/>
            <person name="Milse J."/>
            <person name="Hanuschka K."/>
            <person name="Ortseifen V."/>
            <person name="Droste J."/>
            <person name="Brandt D."/>
            <person name="Schl L."/>
            <person name="Kutter Y."/>
            <person name="Vinke S."/>
            <person name="Vieh P."/>
            <person name="Jacob L."/>
            <person name="L N.C."/>
            <person name="Schulte-Berndt E."/>
            <person name="Hain C."/>
            <person name="Linder M."/>
            <person name="Schmidt P."/>
            <person name="Wollenschl L."/>
            <person name="Luttermann T."/>
            <person name="Thieme E."/>
            <person name="Hassa J."/>
            <person name="Haak M."/>
            <person name="Wittchen M."/>
            <person name="Mentz A."/>
            <person name="Persicke M."/>
            <person name="Busche T."/>
            <person name="R C."/>
        </authorList>
    </citation>
    <scope>NUCLEOTIDE SEQUENCE [LARGE SCALE GENOMIC DNA]</scope>
    <source>
        <strain evidence="15 16">2019</strain>
    </source>
</reference>
<keyword evidence="7 13" id="KW-0346">Stress response</keyword>
<dbReference type="Pfam" id="PF10431">
    <property type="entry name" value="ClpB_D2-small"/>
    <property type="match status" value="1"/>
</dbReference>
<evidence type="ECO:0000256" key="4">
    <source>
        <dbReference type="ARBA" id="ARBA00022737"/>
    </source>
</evidence>
<keyword evidence="8 13" id="KW-0175">Coiled coil</keyword>
<dbReference type="GO" id="GO:0005737">
    <property type="term" value="C:cytoplasm"/>
    <property type="evidence" value="ECO:0007669"/>
    <property type="project" value="UniProtKB-SubCell"/>
</dbReference>
<evidence type="ECO:0000313" key="16">
    <source>
        <dbReference type="Proteomes" id="UP000425178"/>
    </source>
</evidence>
<evidence type="ECO:0000256" key="6">
    <source>
        <dbReference type="ARBA" id="ARBA00022840"/>
    </source>
</evidence>
<comment type="subunit">
    <text evidence="10">Homohexamer. The oligomerization is ATP-dependent.</text>
</comment>
<dbReference type="InterPro" id="IPR017730">
    <property type="entry name" value="Chaperonin_ClpB"/>
</dbReference>
<dbReference type="GO" id="GO:0005524">
    <property type="term" value="F:ATP binding"/>
    <property type="evidence" value="ECO:0007669"/>
    <property type="project" value="UniProtKB-UniRule"/>
</dbReference>
<dbReference type="PROSITE" id="PS00870">
    <property type="entry name" value="CLPAB_1"/>
    <property type="match status" value="1"/>
</dbReference>
<dbReference type="FunFam" id="3.40.50.300:FF:000010">
    <property type="entry name" value="Chaperone clpB 1, putative"/>
    <property type="match status" value="1"/>
</dbReference>
<dbReference type="GO" id="GO:0016887">
    <property type="term" value="F:ATP hydrolysis activity"/>
    <property type="evidence" value="ECO:0007669"/>
    <property type="project" value="InterPro"/>
</dbReference>
<proteinExistence type="inferred from homology"/>
<dbReference type="PROSITE" id="PS00871">
    <property type="entry name" value="CLPAB_2"/>
    <property type="match status" value="1"/>
</dbReference>
<evidence type="ECO:0000313" key="15">
    <source>
        <dbReference type="EMBL" id="QGU05641.1"/>
    </source>
</evidence>
<dbReference type="InterPro" id="IPR004176">
    <property type="entry name" value="Clp_R_N"/>
</dbReference>
<keyword evidence="6 12" id="KW-0067">ATP-binding</keyword>
<evidence type="ECO:0000256" key="8">
    <source>
        <dbReference type="ARBA" id="ARBA00023054"/>
    </source>
</evidence>
<dbReference type="InterPro" id="IPR003959">
    <property type="entry name" value="ATPase_AAA_core"/>
</dbReference>
<dbReference type="Pfam" id="PF00004">
    <property type="entry name" value="AAA"/>
    <property type="match status" value="1"/>
</dbReference>
<keyword evidence="16" id="KW-1185">Reference proteome</keyword>
<feature type="domain" description="Clp R" evidence="14">
    <location>
        <begin position="1"/>
        <end position="147"/>
    </location>
</feature>
<keyword evidence="9 12" id="KW-0143">Chaperone</keyword>
<dbReference type="Pfam" id="PF07724">
    <property type="entry name" value="AAA_2"/>
    <property type="match status" value="1"/>
</dbReference>
<evidence type="ECO:0000256" key="3">
    <source>
        <dbReference type="ARBA" id="ARBA00017574"/>
    </source>
</evidence>
<evidence type="ECO:0000259" key="14">
    <source>
        <dbReference type="PROSITE" id="PS51903"/>
    </source>
</evidence>
<dbReference type="EMBL" id="CP046453">
    <property type="protein sequence ID" value="QGU05641.1"/>
    <property type="molecule type" value="Genomic_DNA"/>
</dbReference>
<dbReference type="FunFam" id="3.40.50.300:FF:000120">
    <property type="entry name" value="ATP-dependent chaperone ClpB"/>
    <property type="match status" value="1"/>
</dbReference>
<protein>
    <recommendedName>
        <fullName evidence="3 13">Chaperone protein ClpB</fullName>
    </recommendedName>
</protein>
<gene>
    <name evidence="13 15" type="primary">clpB</name>
    <name evidence="15" type="ORF">CETAM_12045</name>
</gene>
<dbReference type="Gene3D" id="1.10.1780.10">
    <property type="entry name" value="Clp, N-terminal domain"/>
    <property type="match status" value="1"/>
</dbReference>
<evidence type="ECO:0000256" key="9">
    <source>
        <dbReference type="ARBA" id="ARBA00023186"/>
    </source>
</evidence>
<keyword evidence="4 11" id="KW-0677">Repeat</keyword>
<evidence type="ECO:0000256" key="11">
    <source>
        <dbReference type="PROSITE-ProRule" id="PRU01251"/>
    </source>
</evidence>
<dbReference type="Pfam" id="PF02861">
    <property type="entry name" value="Clp_N"/>
    <property type="match status" value="1"/>
</dbReference>
<dbReference type="FunFam" id="3.40.50.300:FF:000025">
    <property type="entry name" value="ATP-dependent Clp protease subunit"/>
    <property type="match status" value="1"/>
</dbReference>
<dbReference type="GO" id="GO:0034605">
    <property type="term" value="P:cellular response to heat"/>
    <property type="evidence" value="ECO:0007669"/>
    <property type="project" value="TreeGrafter"/>
</dbReference>
<keyword evidence="13" id="KW-0963">Cytoplasm</keyword>
<dbReference type="RefSeq" id="WP_156229064.1">
    <property type="nucleotide sequence ID" value="NZ_CP046453.1"/>
</dbReference>
<feature type="coiled-coil region" evidence="13">
    <location>
        <begin position="407"/>
        <end position="528"/>
    </location>
</feature>
<dbReference type="FunFam" id="1.10.8.60:FF:000017">
    <property type="entry name" value="ATP-dependent chaperone ClpB"/>
    <property type="match status" value="1"/>
</dbReference>
<dbReference type="InterPro" id="IPR050130">
    <property type="entry name" value="ClpA_ClpB"/>
</dbReference>
<comment type="similarity">
    <text evidence="2 12">Belongs to the ClpA/ClpB family.</text>
</comment>
<evidence type="ECO:0000256" key="12">
    <source>
        <dbReference type="RuleBase" id="RU004432"/>
    </source>
</evidence>
<dbReference type="InterPro" id="IPR003593">
    <property type="entry name" value="AAA+_ATPase"/>
</dbReference>
<comment type="subcellular location">
    <subcellularLocation>
        <location evidence="1 13">Cytoplasm</location>
    </subcellularLocation>
</comment>
<dbReference type="InterPro" id="IPR027417">
    <property type="entry name" value="P-loop_NTPase"/>
</dbReference>
<dbReference type="InterPro" id="IPR028299">
    <property type="entry name" value="ClpA/B_CS2"/>
</dbReference>
<name>A0A6B8VZK3_9CORY</name>
<evidence type="ECO:0000256" key="10">
    <source>
        <dbReference type="ARBA" id="ARBA00026057"/>
    </source>
</evidence>
<evidence type="ECO:0000256" key="1">
    <source>
        <dbReference type="ARBA" id="ARBA00004496"/>
    </source>
</evidence>
<dbReference type="InterPro" id="IPR019489">
    <property type="entry name" value="Clp_ATPase_C"/>
</dbReference>
<dbReference type="PANTHER" id="PTHR11638">
    <property type="entry name" value="ATP-DEPENDENT CLP PROTEASE"/>
    <property type="match status" value="1"/>
</dbReference>
<dbReference type="CDD" id="cd19499">
    <property type="entry name" value="RecA-like_ClpB_Hsp104-like"/>
    <property type="match status" value="1"/>
</dbReference>
<evidence type="ECO:0000256" key="2">
    <source>
        <dbReference type="ARBA" id="ARBA00008675"/>
    </source>
</evidence>
<dbReference type="PANTHER" id="PTHR11638:SF18">
    <property type="entry name" value="HEAT SHOCK PROTEIN 104"/>
    <property type="match status" value="1"/>
</dbReference>
<dbReference type="AlphaFoldDB" id="A0A6B8VZK3"/>
<dbReference type="KEGG" id="ccoe:CETAM_12045"/>
<comment type="function">
    <text evidence="13">Part of a stress-induced multi-chaperone system, it is involved in the recovery of the cell from heat-induced damage, in cooperation with DnaK, DnaJ and GrpE.</text>
</comment>
<dbReference type="NCBIfam" id="TIGR03346">
    <property type="entry name" value="chaperone_ClpB"/>
    <property type="match status" value="1"/>
</dbReference>
<dbReference type="InterPro" id="IPR018368">
    <property type="entry name" value="ClpA/B_CS1"/>
</dbReference>
<dbReference type="SMART" id="SM01086">
    <property type="entry name" value="ClpB_D2-small"/>
    <property type="match status" value="1"/>
</dbReference>
<dbReference type="SUPFAM" id="SSF52540">
    <property type="entry name" value="P-loop containing nucleoside triphosphate hydrolases"/>
    <property type="match status" value="2"/>
</dbReference>
<dbReference type="InterPro" id="IPR001270">
    <property type="entry name" value="ClpA/B"/>
</dbReference>
<evidence type="ECO:0000256" key="13">
    <source>
        <dbReference type="RuleBase" id="RU362034"/>
    </source>
</evidence>
<dbReference type="Proteomes" id="UP000425178">
    <property type="component" value="Chromosome"/>
</dbReference>
<dbReference type="InterPro" id="IPR041546">
    <property type="entry name" value="ClpA/ClpB_AAA_lid"/>
</dbReference>